<comment type="caution">
    <text evidence="2">The sequence shown here is derived from an EMBL/GenBank/DDBJ whole genome shotgun (WGS) entry which is preliminary data.</text>
</comment>
<proteinExistence type="predicted"/>
<name>A0AAV2BHG8_9ARAC</name>
<organism evidence="2 3">
    <name type="scientific">Larinioides sclopetarius</name>
    <dbReference type="NCBI Taxonomy" id="280406"/>
    <lineage>
        <taxon>Eukaryota</taxon>
        <taxon>Metazoa</taxon>
        <taxon>Ecdysozoa</taxon>
        <taxon>Arthropoda</taxon>
        <taxon>Chelicerata</taxon>
        <taxon>Arachnida</taxon>
        <taxon>Araneae</taxon>
        <taxon>Araneomorphae</taxon>
        <taxon>Entelegynae</taxon>
        <taxon>Araneoidea</taxon>
        <taxon>Araneidae</taxon>
        <taxon>Larinioides</taxon>
    </lineage>
</organism>
<feature type="compositionally biased region" description="Polar residues" evidence="1">
    <location>
        <begin position="82"/>
        <end position="98"/>
    </location>
</feature>
<accession>A0AAV2BHG8</accession>
<gene>
    <name evidence="2" type="ORF">LARSCL_LOCUS19087</name>
</gene>
<feature type="region of interest" description="Disordered" evidence="1">
    <location>
        <begin position="82"/>
        <end position="105"/>
    </location>
</feature>
<reference evidence="2 3" key="1">
    <citation type="submission" date="2024-04" db="EMBL/GenBank/DDBJ databases">
        <authorList>
            <person name="Rising A."/>
            <person name="Reimegard J."/>
            <person name="Sonavane S."/>
            <person name="Akerstrom W."/>
            <person name="Nylinder S."/>
            <person name="Hedman E."/>
            <person name="Kallberg Y."/>
        </authorList>
    </citation>
    <scope>NUCLEOTIDE SEQUENCE [LARGE SCALE GENOMIC DNA]</scope>
</reference>
<dbReference type="Proteomes" id="UP001497382">
    <property type="component" value="Unassembled WGS sequence"/>
</dbReference>
<dbReference type="AlphaFoldDB" id="A0AAV2BHG8"/>
<protein>
    <submittedName>
        <fullName evidence="2">Uncharacterized protein</fullName>
    </submittedName>
</protein>
<dbReference type="EMBL" id="CAXIEN010000362">
    <property type="protein sequence ID" value="CAL1295095.1"/>
    <property type="molecule type" value="Genomic_DNA"/>
</dbReference>
<keyword evidence="3" id="KW-1185">Reference proteome</keyword>
<evidence type="ECO:0000313" key="3">
    <source>
        <dbReference type="Proteomes" id="UP001497382"/>
    </source>
</evidence>
<sequence length="105" mass="11765">MGALKMPLINIYDSDAAYHKMTTSDTTHCENSINEKELQKITEVQYPSADISEKQFDMELSDAEGLPSSIQENYSQEIPAPSFQSIDSQSYQSKSQTVLIPDVNK</sequence>
<feature type="non-terminal residue" evidence="2">
    <location>
        <position position="105"/>
    </location>
</feature>
<evidence type="ECO:0000313" key="2">
    <source>
        <dbReference type="EMBL" id="CAL1295095.1"/>
    </source>
</evidence>
<evidence type="ECO:0000256" key="1">
    <source>
        <dbReference type="SAM" id="MobiDB-lite"/>
    </source>
</evidence>